<dbReference type="GO" id="GO:0038022">
    <property type="term" value="F:G protein-coupled olfactory receptor activity"/>
    <property type="evidence" value="ECO:0007669"/>
    <property type="project" value="TreeGrafter"/>
</dbReference>
<reference evidence="2" key="1">
    <citation type="submission" date="2022-11" db="EMBL/GenBank/DDBJ databases">
        <authorList>
            <person name="Kikuchi T."/>
        </authorList>
    </citation>
    <scope>NUCLEOTIDE SEQUENCE</scope>
    <source>
        <strain evidence="2">PS1010</strain>
    </source>
</reference>
<dbReference type="PANTHER" id="PTHR22943:SF76">
    <property type="entry name" value="SEVEN TM RECEPTOR"/>
    <property type="match status" value="1"/>
</dbReference>
<dbReference type="GO" id="GO:0042048">
    <property type="term" value="P:olfactory behavior"/>
    <property type="evidence" value="ECO:0007669"/>
    <property type="project" value="TreeGrafter"/>
</dbReference>
<protein>
    <recommendedName>
        <fullName evidence="4">Seven TM Receptor</fullName>
    </recommendedName>
</protein>
<keyword evidence="1" id="KW-0812">Transmembrane</keyword>
<keyword evidence="1" id="KW-1133">Transmembrane helix</keyword>
<dbReference type="GO" id="GO:0005886">
    <property type="term" value="C:plasma membrane"/>
    <property type="evidence" value="ECO:0007669"/>
    <property type="project" value="TreeGrafter"/>
</dbReference>
<gene>
    <name evidence="2" type="ORF">CAMP_LOCUS14920</name>
</gene>
<dbReference type="AlphaFoldDB" id="A0A9P1IUB5"/>
<proteinExistence type="predicted"/>
<dbReference type="Proteomes" id="UP001152747">
    <property type="component" value="Unassembled WGS sequence"/>
</dbReference>
<feature type="transmembrane region" description="Helical" evidence="1">
    <location>
        <begin position="130"/>
        <end position="153"/>
    </location>
</feature>
<evidence type="ECO:0000313" key="3">
    <source>
        <dbReference type="Proteomes" id="UP001152747"/>
    </source>
</evidence>
<evidence type="ECO:0000256" key="1">
    <source>
        <dbReference type="SAM" id="Phobius"/>
    </source>
</evidence>
<dbReference type="EMBL" id="CANHGI010000005">
    <property type="protein sequence ID" value="CAI5452283.1"/>
    <property type="molecule type" value="Genomic_DNA"/>
</dbReference>
<evidence type="ECO:0008006" key="4">
    <source>
        <dbReference type="Google" id="ProtNLM"/>
    </source>
</evidence>
<organism evidence="2 3">
    <name type="scientific">Caenorhabditis angaria</name>
    <dbReference type="NCBI Taxonomy" id="860376"/>
    <lineage>
        <taxon>Eukaryota</taxon>
        <taxon>Metazoa</taxon>
        <taxon>Ecdysozoa</taxon>
        <taxon>Nematoda</taxon>
        <taxon>Chromadorea</taxon>
        <taxon>Rhabditida</taxon>
        <taxon>Rhabditina</taxon>
        <taxon>Rhabditomorpha</taxon>
        <taxon>Rhabditoidea</taxon>
        <taxon>Rhabditidae</taxon>
        <taxon>Peloderinae</taxon>
        <taxon>Caenorhabditis</taxon>
    </lineage>
</organism>
<dbReference type="PANTHER" id="PTHR22943">
    <property type="entry name" value="7-TRANSMEMBRANE DOMAIN RECEPTOR C.ELEGANS"/>
    <property type="match status" value="1"/>
</dbReference>
<keyword evidence="3" id="KW-1185">Reference proteome</keyword>
<keyword evidence="1" id="KW-0472">Membrane</keyword>
<dbReference type="InterPro" id="IPR019428">
    <property type="entry name" value="7TM_GPCR_serpentine_rcpt_Str"/>
</dbReference>
<comment type="caution">
    <text evidence="2">The sequence shown here is derived from an EMBL/GenBank/DDBJ whole genome shotgun (WGS) entry which is preliminary data.</text>
</comment>
<feature type="transmembrane region" description="Helical" evidence="1">
    <location>
        <begin position="105"/>
        <end position="124"/>
    </location>
</feature>
<dbReference type="Pfam" id="PF10326">
    <property type="entry name" value="7TM_GPCR_Str"/>
    <property type="match status" value="1"/>
</dbReference>
<feature type="transmembrane region" description="Helical" evidence="1">
    <location>
        <begin position="61"/>
        <end position="84"/>
    </location>
</feature>
<dbReference type="SUPFAM" id="SSF81321">
    <property type="entry name" value="Family A G protein-coupled receptor-like"/>
    <property type="match status" value="1"/>
</dbReference>
<dbReference type="OrthoDB" id="5826460at2759"/>
<accession>A0A9P1IUB5</accession>
<name>A0A9P1IUB5_9PELO</name>
<sequence length="200" mass="23001">MLSGVFIGFWKYYLFRESEYSNNLLEPDFLLYYNLSMDSIAYNGPIYEICENGTCYVPNSAIVGMSVILIMLFSCFFIMSYFGFKCYTKLQLPSNMSNSTKSLQKQLFVALLIQSINPIIFMYIPLSMLFLSPIFGIGFGSYANILMICLSIYPPLDQFAIIYIIRDFRIAINDFFMGKTQNDMLFRVSKRNSVGSNTNT</sequence>
<evidence type="ECO:0000313" key="2">
    <source>
        <dbReference type="EMBL" id="CAI5452283.1"/>
    </source>
</evidence>